<dbReference type="SUPFAM" id="SSF55729">
    <property type="entry name" value="Acyl-CoA N-acyltransferases (Nat)"/>
    <property type="match status" value="1"/>
</dbReference>
<dbReference type="InterPro" id="IPR016181">
    <property type="entry name" value="Acyl_CoA_acyltransferase"/>
</dbReference>
<accession>A0A806FUJ3</accession>
<dbReference type="AlphaFoldDB" id="A0A806FUJ3"/>
<dbReference type="Pfam" id="PF00583">
    <property type="entry name" value="Acetyltransf_1"/>
    <property type="match status" value="1"/>
</dbReference>
<proteinExistence type="predicted"/>
<protein>
    <submittedName>
        <fullName evidence="2">Acetyltransferase, GNAT family</fullName>
    </submittedName>
</protein>
<dbReference type="Proteomes" id="UP000008394">
    <property type="component" value="Chromosome"/>
</dbReference>
<evidence type="ECO:0000313" key="2">
    <source>
        <dbReference type="EMBL" id="AEK30801.1"/>
    </source>
</evidence>
<dbReference type="PROSITE" id="PS51186">
    <property type="entry name" value="GNAT"/>
    <property type="match status" value="1"/>
</dbReference>
<dbReference type="InterPro" id="IPR000182">
    <property type="entry name" value="GNAT_dom"/>
</dbReference>
<feature type="domain" description="N-acetyltransferase" evidence="1">
    <location>
        <begin position="26"/>
        <end position="233"/>
    </location>
</feature>
<sequence>MRSDMSDTNNRHDNVASASSTANRDLTLRAMTLGDLQDVARVFDEVWPQAAPLTGTPMAYELARYFVLEYMRSATASCVAVTADGEFAGVTLARIDGQPLAFPQTEGMLGDLRQIIDENPIAKMMRSGFDHFRATDHQLELRSGVGQSTQAELLLFMVNPAVKGHGVGGALWNALLQGFRANGVHAFYLHTDTSCDYTYYEHHGLQRVAERLRADHPEDNGRADGIRDDMFVYRGEVPAV</sequence>
<dbReference type="CDD" id="cd04301">
    <property type="entry name" value="NAT_SF"/>
    <property type="match status" value="1"/>
</dbReference>
<dbReference type="KEGG" id="bnm:BALAC2494_01396"/>
<dbReference type="GO" id="GO:0016747">
    <property type="term" value="F:acyltransferase activity, transferring groups other than amino-acyl groups"/>
    <property type="evidence" value="ECO:0007669"/>
    <property type="project" value="InterPro"/>
</dbReference>
<reference evidence="2 3" key="1">
    <citation type="journal article" date="2011" name="J. Bacteriol.">
        <title>Genome Sequence of the Probiotic Strain Bifidobacterium animalis subsp. lactis CNCM I-2494.</title>
        <authorList>
            <person name="Chervaux C."/>
            <person name="Grimaldi C."/>
            <person name="Bolotin A."/>
            <person name="Quinquis B."/>
            <person name="Legrain-Raspaud S."/>
            <person name="van Hylckama Vlieg J.E."/>
            <person name="Denariaz G."/>
            <person name="Smokvina T."/>
        </authorList>
    </citation>
    <scope>NUCLEOTIDE SEQUENCE [LARGE SCALE GENOMIC DNA]</scope>
    <source>
        <strain evidence="2 3">CNCM I-2494</strain>
    </source>
</reference>
<keyword evidence="2" id="KW-0808">Transferase</keyword>
<dbReference type="EMBL" id="CP002915">
    <property type="protein sequence ID" value="AEK30801.1"/>
    <property type="molecule type" value="Genomic_DNA"/>
</dbReference>
<evidence type="ECO:0000313" key="3">
    <source>
        <dbReference type="Proteomes" id="UP000008394"/>
    </source>
</evidence>
<dbReference type="Gene3D" id="3.40.630.30">
    <property type="match status" value="1"/>
</dbReference>
<name>A0A806FUJ3_BIFAN</name>
<organism evidence="2 3">
    <name type="scientific">Bifidobacterium animalis subsp. lactis CNCM I-2494</name>
    <dbReference type="NCBI Taxonomy" id="1042403"/>
    <lineage>
        <taxon>Bacteria</taxon>
        <taxon>Bacillati</taxon>
        <taxon>Actinomycetota</taxon>
        <taxon>Actinomycetes</taxon>
        <taxon>Bifidobacteriales</taxon>
        <taxon>Bifidobacteriaceae</taxon>
        <taxon>Bifidobacterium</taxon>
    </lineage>
</organism>
<evidence type="ECO:0000259" key="1">
    <source>
        <dbReference type="PROSITE" id="PS51186"/>
    </source>
</evidence>
<gene>
    <name evidence="2" type="ORF">BALAC2494_01396</name>
</gene>